<proteinExistence type="predicted"/>
<dbReference type="GO" id="GO:0003677">
    <property type="term" value="F:DNA binding"/>
    <property type="evidence" value="ECO:0007669"/>
    <property type="project" value="UniProtKB-KW"/>
</dbReference>
<comment type="caution">
    <text evidence="5">The sequence shown here is derived from an EMBL/GenBank/DDBJ whole genome shotgun (WGS) entry which is preliminary data.</text>
</comment>
<dbReference type="InterPro" id="IPR051011">
    <property type="entry name" value="Metal_resp_trans_reg"/>
</dbReference>
<dbReference type="GO" id="GO:0003700">
    <property type="term" value="F:DNA-binding transcription factor activity"/>
    <property type="evidence" value="ECO:0007669"/>
    <property type="project" value="InterPro"/>
</dbReference>
<dbReference type="SUPFAM" id="SSF46785">
    <property type="entry name" value="Winged helix' DNA-binding domain"/>
    <property type="match status" value="1"/>
</dbReference>
<dbReference type="PRINTS" id="PR00778">
    <property type="entry name" value="HTHARSR"/>
</dbReference>
<dbReference type="PANTHER" id="PTHR43132">
    <property type="entry name" value="ARSENICAL RESISTANCE OPERON REPRESSOR ARSR-RELATED"/>
    <property type="match status" value="1"/>
</dbReference>
<dbReference type="InterPro" id="IPR036390">
    <property type="entry name" value="WH_DNA-bd_sf"/>
</dbReference>
<dbReference type="InterPro" id="IPR011991">
    <property type="entry name" value="ArsR-like_HTH"/>
</dbReference>
<gene>
    <name evidence="5" type="ORF">ENT08_07150</name>
</gene>
<evidence type="ECO:0000259" key="4">
    <source>
        <dbReference type="PROSITE" id="PS50987"/>
    </source>
</evidence>
<keyword evidence="2" id="KW-0238">DNA-binding</keyword>
<dbReference type="EMBL" id="DSXI01000417">
    <property type="protein sequence ID" value="HGS05499.1"/>
    <property type="molecule type" value="Genomic_DNA"/>
</dbReference>
<dbReference type="Gene3D" id="1.10.10.10">
    <property type="entry name" value="Winged helix-like DNA-binding domain superfamily/Winged helix DNA-binding domain"/>
    <property type="match status" value="1"/>
</dbReference>
<dbReference type="Pfam" id="PF01022">
    <property type="entry name" value="HTH_5"/>
    <property type="match status" value="1"/>
</dbReference>
<protein>
    <submittedName>
        <fullName evidence="5">ArsR family transcriptional regulator</fullName>
    </submittedName>
</protein>
<evidence type="ECO:0000313" key="5">
    <source>
        <dbReference type="EMBL" id="HGS05499.1"/>
    </source>
</evidence>
<reference evidence="5" key="1">
    <citation type="journal article" date="2020" name="mSystems">
        <title>Genome- and Community-Level Interaction Insights into Carbon Utilization and Element Cycling Functions of Hydrothermarchaeota in Hydrothermal Sediment.</title>
        <authorList>
            <person name="Zhou Z."/>
            <person name="Liu Y."/>
            <person name="Xu W."/>
            <person name="Pan J."/>
            <person name="Luo Z.H."/>
            <person name="Li M."/>
        </authorList>
    </citation>
    <scope>NUCLEOTIDE SEQUENCE [LARGE SCALE GENOMIC DNA]</scope>
    <source>
        <strain evidence="5">SpSt-548</strain>
    </source>
</reference>
<evidence type="ECO:0000256" key="1">
    <source>
        <dbReference type="ARBA" id="ARBA00023015"/>
    </source>
</evidence>
<dbReference type="SMART" id="SM00418">
    <property type="entry name" value="HTH_ARSR"/>
    <property type="match status" value="1"/>
</dbReference>
<keyword evidence="1" id="KW-0805">Transcription regulation</keyword>
<dbReference type="PROSITE" id="PS50987">
    <property type="entry name" value="HTH_ARSR_2"/>
    <property type="match status" value="1"/>
</dbReference>
<evidence type="ECO:0000256" key="3">
    <source>
        <dbReference type="ARBA" id="ARBA00023163"/>
    </source>
</evidence>
<name>A0A7V4G8U1_9BACT</name>
<evidence type="ECO:0000256" key="2">
    <source>
        <dbReference type="ARBA" id="ARBA00023125"/>
    </source>
</evidence>
<feature type="domain" description="HTH arsR-type" evidence="4">
    <location>
        <begin position="5"/>
        <end position="98"/>
    </location>
</feature>
<dbReference type="PANTHER" id="PTHR43132:SF2">
    <property type="entry name" value="ARSENICAL RESISTANCE OPERON REPRESSOR ARSR-RELATED"/>
    <property type="match status" value="1"/>
</dbReference>
<keyword evidence="3" id="KW-0804">Transcription</keyword>
<organism evidence="5">
    <name type="scientific">Desulfobacca acetoxidans</name>
    <dbReference type="NCBI Taxonomy" id="60893"/>
    <lineage>
        <taxon>Bacteria</taxon>
        <taxon>Pseudomonadati</taxon>
        <taxon>Thermodesulfobacteriota</taxon>
        <taxon>Desulfobaccia</taxon>
        <taxon>Desulfobaccales</taxon>
        <taxon>Desulfobaccaceae</taxon>
        <taxon>Desulfobacca</taxon>
    </lineage>
</organism>
<dbReference type="AlphaFoldDB" id="A0A7V4G8U1"/>
<sequence>MKNEDNKKKLENAARCLRVLAHPTRLLIIFLLGQQEHSVQELEREVGASQSNVSQHLSLLKDKDLVESRREGQQVFYRLKDPRLLQLTSLTRELFCKE</sequence>
<dbReference type="InterPro" id="IPR001845">
    <property type="entry name" value="HTH_ArsR_DNA-bd_dom"/>
</dbReference>
<dbReference type="InterPro" id="IPR036388">
    <property type="entry name" value="WH-like_DNA-bd_sf"/>
</dbReference>
<dbReference type="NCBIfam" id="NF033788">
    <property type="entry name" value="HTH_metalloreg"/>
    <property type="match status" value="1"/>
</dbReference>
<accession>A0A7V4G8U1</accession>
<dbReference type="CDD" id="cd00090">
    <property type="entry name" value="HTH_ARSR"/>
    <property type="match status" value="1"/>
</dbReference>